<organism evidence="1 2">
    <name type="scientific">Desulfotalea psychrophila</name>
    <dbReference type="NCBI Taxonomy" id="84980"/>
    <lineage>
        <taxon>Bacteria</taxon>
        <taxon>Pseudomonadati</taxon>
        <taxon>Thermodesulfobacteriota</taxon>
        <taxon>Desulfobulbia</taxon>
        <taxon>Desulfobulbales</taxon>
        <taxon>Desulfocapsaceae</taxon>
        <taxon>Desulfotalea</taxon>
    </lineage>
</organism>
<name>A0ABS3AVJ8_9BACT</name>
<sequence>MKIYLDNCCFNRPYDDQSQLRIRLETEAKLRIQENIRSNFYTLIWSYILDYENNKNLFRERKEQIEQWRKYSKIDIEEDIELLDLASQIRRHGIQKNGFFAYSLCY</sequence>
<evidence type="ECO:0000313" key="1">
    <source>
        <dbReference type="EMBL" id="MBN4068682.1"/>
    </source>
</evidence>
<dbReference type="Proteomes" id="UP000717534">
    <property type="component" value="Unassembled WGS sequence"/>
</dbReference>
<comment type="caution">
    <text evidence="1">The sequence shown here is derived from an EMBL/GenBank/DDBJ whole genome shotgun (WGS) entry which is preliminary data.</text>
</comment>
<keyword evidence="2" id="KW-1185">Reference proteome</keyword>
<evidence type="ECO:0000313" key="2">
    <source>
        <dbReference type="Proteomes" id="UP000717534"/>
    </source>
</evidence>
<evidence type="ECO:0008006" key="3">
    <source>
        <dbReference type="Google" id="ProtNLM"/>
    </source>
</evidence>
<gene>
    <name evidence="1" type="ORF">JYU06_04080</name>
</gene>
<dbReference type="EMBL" id="JAFITO010000038">
    <property type="protein sequence ID" value="MBN4068682.1"/>
    <property type="molecule type" value="Genomic_DNA"/>
</dbReference>
<proteinExistence type="predicted"/>
<protein>
    <recommendedName>
        <fullName evidence="3">PIN domain-containing protein</fullName>
    </recommendedName>
</protein>
<accession>A0ABS3AVJ8</accession>
<reference evidence="1 2" key="1">
    <citation type="submission" date="2021-02" db="EMBL/GenBank/DDBJ databases">
        <title>Activity-based single-cell genomes from oceanic crustal fluid captures similar information to metagenomic and metatranscriptomic surveys with orders of magnitude less sampling.</title>
        <authorList>
            <person name="D'Angelo T.S."/>
            <person name="Orcutt B.N."/>
        </authorList>
    </citation>
    <scope>NUCLEOTIDE SEQUENCE [LARGE SCALE GENOMIC DNA]</scope>
    <source>
        <strain evidence="1">AH-315-G02</strain>
    </source>
</reference>